<organism evidence="2 3">
    <name type="scientific">Daphnia magna</name>
    <dbReference type="NCBI Taxonomy" id="35525"/>
    <lineage>
        <taxon>Eukaryota</taxon>
        <taxon>Metazoa</taxon>
        <taxon>Ecdysozoa</taxon>
        <taxon>Arthropoda</taxon>
        <taxon>Crustacea</taxon>
        <taxon>Branchiopoda</taxon>
        <taxon>Diplostraca</taxon>
        <taxon>Cladocera</taxon>
        <taxon>Anomopoda</taxon>
        <taxon>Daphniidae</taxon>
        <taxon>Daphnia</taxon>
    </lineage>
</organism>
<evidence type="ECO:0000313" key="3">
    <source>
        <dbReference type="Proteomes" id="UP000076858"/>
    </source>
</evidence>
<feature type="chain" id="PRO_5007855072" evidence="1">
    <location>
        <begin position="26"/>
        <end position="251"/>
    </location>
</feature>
<accession>A0A164ZWE4</accession>
<dbReference type="EMBL" id="LRGB01000687">
    <property type="protein sequence ID" value="KZS16864.1"/>
    <property type="molecule type" value="Genomic_DNA"/>
</dbReference>
<sequence>MAIPKLGPISLLMVVAASCLMGAVAEEELPASTARQSKQIFLVPSMTHSSTFPLGFYGRSPLAYPLLMPQQDSLIRSDLVEQEPRASGWPYNVPSVSSEDDEQAPSWRVYDAVDDHGGLKWWKRRFNRQALITLTPSNLECLTENIKTDGLGPCKRASQANQGTIDIKFPVADQSAVIGITANSPVNTRVTLLCTTITEMGVFTQTGKIGAVSDTPRTEMGYMQIVATSTAANAVLKCHWTTYRHYTATYP</sequence>
<evidence type="ECO:0000313" key="2">
    <source>
        <dbReference type="EMBL" id="KZS16864.1"/>
    </source>
</evidence>
<dbReference type="PROSITE" id="PS51257">
    <property type="entry name" value="PROKAR_LIPOPROTEIN"/>
    <property type="match status" value="1"/>
</dbReference>
<name>A0A164ZWE4_9CRUS</name>
<protein>
    <submittedName>
        <fullName evidence="2">Uncharacterized protein</fullName>
    </submittedName>
</protein>
<keyword evidence="3" id="KW-1185">Reference proteome</keyword>
<gene>
    <name evidence="2" type="ORF">APZ42_017483</name>
</gene>
<reference evidence="2 3" key="1">
    <citation type="submission" date="2016-03" db="EMBL/GenBank/DDBJ databases">
        <title>EvidentialGene: Evidence-directed Construction of Genes on Genomes.</title>
        <authorList>
            <person name="Gilbert D.G."/>
            <person name="Choi J.-H."/>
            <person name="Mockaitis K."/>
            <person name="Colbourne J."/>
            <person name="Pfrender M."/>
        </authorList>
    </citation>
    <scope>NUCLEOTIDE SEQUENCE [LARGE SCALE GENOMIC DNA]</scope>
    <source>
        <strain evidence="2 3">Xinb3</strain>
        <tissue evidence="2">Complete organism</tissue>
    </source>
</reference>
<feature type="signal peptide" evidence="1">
    <location>
        <begin position="1"/>
        <end position="25"/>
    </location>
</feature>
<keyword evidence="1" id="KW-0732">Signal</keyword>
<dbReference type="OrthoDB" id="6344308at2759"/>
<comment type="caution">
    <text evidence="2">The sequence shown here is derived from an EMBL/GenBank/DDBJ whole genome shotgun (WGS) entry which is preliminary data.</text>
</comment>
<evidence type="ECO:0000256" key="1">
    <source>
        <dbReference type="SAM" id="SignalP"/>
    </source>
</evidence>
<dbReference type="Proteomes" id="UP000076858">
    <property type="component" value="Unassembled WGS sequence"/>
</dbReference>
<proteinExistence type="predicted"/>
<dbReference type="AlphaFoldDB" id="A0A164ZWE4"/>